<dbReference type="Pfam" id="PF25298">
    <property type="entry name" value="Baculo_FP_2nd"/>
    <property type="match status" value="1"/>
</dbReference>
<feature type="region of interest" description="Disordered" evidence="6">
    <location>
        <begin position="68"/>
        <end position="106"/>
    </location>
</feature>
<evidence type="ECO:0000313" key="8">
    <source>
        <dbReference type="EMBL" id="KAG6451589.1"/>
    </source>
</evidence>
<dbReference type="Proteomes" id="UP000791440">
    <property type="component" value="Unassembled WGS sequence"/>
</dbReference>
<organism evidence="8 9">
    <name type="scientific">Manduca sexta</name>
    <name type="common">Tobacco hawkmoth</name>
    <name type="synonym">Tobacco hornworm</name>
    <dbReference type="NCBI Taxonomy" id="7130"/>
    <lineage>
        <taxon>Eukaryota</taxon>
        <taxon>Metazoa</taxon>
        <taxon>Ecdysozoa</taxon>
        <taxon>Arthropoda</taxon>
        <taxon>Hexapoda</taxon>
        <taxon>Insecta</taxon>
        <taxon>Pterygota</taxon>
        <taxon>Neoptera</taxon>
        <taxon>Endopterygota</taxon>
        <taxon>Lepidoptera</taxon>
        <taxon>Glossata</taxon>
        <taxon>Ditrysia</taxon>
        <taxon>Bombycoidea</taxon>
        <taxon>Sphingidae</taxon>
        <taxon>Sphinginae</taxon>
        <taxon>Sphingini</taxon>
        <taxon>Manduca</taxon>
    </lineage>
</organism>
<dbReference type="EMBL" id="JH668410">
    <property type="protein sequence ID" value="KAG6451589.1"/>
    <property type="molecule type" value="Genomic_DNA"/>
</dbReference>
<keyword evidence="3" id="KW-0862">Zinc</keyword>
<dbReference type="Gene3D" id="1.20.58.130">
    <property type="match status" value="1"/>
</dbReference>
<protein>
    <recommendedName>
        <fullName evidence="7">PHD-type domain-containing protein</fullName>
    </recommendedName>
</protein>
<comment type="caution">
    <text evidence="8">The sequence shown here is derived from an EMBL/GenBank/DDBJ whole genome shotgun (WGS) entry which is preliminary data.</text>
</comment>
<accession>A0A921Z599</accession>
<evidence type="ECO:0000256" key="5">
    <source>
        <dbReference type="SAM" id="Coils"/>
    </source>
</evidence>
<evidence type="ECO:0000256" key="6">
    <source>
        <dbReference type="SAM" id="MobiDB-lite"/>
    </source>
</evidence>
<name>A0A921Z599_MANSE</name>
<reference evidence="8" key="1">
    <citation type="journal article" date="2016" name="Insect Biochem. Mol. Biol.">
        <title>Multifaceted biological insights from a draft genome sequence of the tobacco hornworm moth, Manduca sexta.</title>
        <authorList>
            <person name="Kanost M.R."/>
            <person name="Arrese E.L."/>
            <person name="Cao X."/>
            <person name="Chen Y.R."/>
            <person name="Chellapilla S."/>
            <person name="Goldsmith M.R."/>
            <person name="Grosse-Wilde E."/>
            <person name="Heckel D.G."/>
            <person name="Herndon N."/>
            <person name="Jiang H."/>
            <person name="Papanicolaou A."/>
            <person name="Qu J."/>
            <person name="Soulages J.L."/>
            <person name="Vogel H."/>
            <person name="Walters J."/>
            <person name="Waterhouse R.M."/>
            <person name="Ahn S.J."/>
            <person name="Almeida F.C."/>
            <person name="An C."/>
            <person name="Aqrawi P."/>
            <person name="Bretschneider A."/>
            <person name="Bryant W.B."/>
            <person name="Bucks S."/>
            <person name="Chao H."/>
            <person name="Chevignon G."/>
            <person name="Christen J.M."/>
            <person name="Clarke D.F."/>
            <person name="Dittmer N.T."/>
            <person name="Ferguson L.C.F."/>
            <person name="Garavelou S."/>
            <person name="Gordon K.H.J."/>
            <person name="Gunaratna R.T."/>
            <person name="Han Y."/>
            <person name="Hauser F."/>
            <person name="He Y."/>
            <person name="Heidel-Fischer H."/>
            <person name="Hirsh A."/>
            <person name="Hu Y."/>
            <person name="Jiang H."/>
            <person name="Kalra D."/>
            <person name="Klinner C."/>
            <person name="Konig C."/>
            <person name="Kovar C."/>
            <person name="Kroll A.R."/>
            <person name="Kuwar S.S."/>
            <person name="Lee S.L."/>
            <person name="Lehman R."/>
            <person name="Li K."/>
            <person name="Li Z."/>
            <person name="Liang H."/>
            <person name="Lovelace S."/>
            <person name="Lu Z."/>
            <person name="Mansfield J.H."/>
            <person name="McCulloch K.J."/>
            <person name="Mathew T."/>
            <person name="Morton B."/>
            <person name="Muzny D.M."/>
            <person name="Neunemann D."/>
            <person name="Ongeri F."/>
            <person name="Pauchet Y."/>
            <person name="Pu L.L."/>
            <person name="Pyrousis I."/>
            <person name="Rao X.J."/>
            <person name="Redding A."/>
            <person name="Roesel C."/>
            <person name="Sanchez-Gracia A."/>
            <person name="Schaack S."/>
            <person name="Shukla A."/>
            <person name="Tetreau G."/>
            <person name="Wang Y."/>
            <person name="Xiong G.H."/>
            <person name="Traut W."/>
            <person name="Walsh T.K."/>
            <person name="Worley K.C."/>
            <person name="Wu D."/>
            <person name="Wu W."/>
            <person name="Wu Y.Q."/>
            <person name="Zhang X."/>
            <person name="Zou Z."/>
            <person name="Zucker H."/>
            <person name="Briscoe A.D."/>
            <person name="Burmester T."/>
            <person name="Clem R.J."/>
            <person name="Feyereisen R."/>
            <person name="Grimmelikhuijzen C.J.P."/>
            <person name="Hamodrakas S.J."/>
            <person name="Hansson B.S."/>
            <person name="Huguet E."/>
            <person name="Jermiin L.S."/>
            <person name="Lan Q."/>
            <person name="Lehman H.K."/>
            <person name="Lorenzen M."/>
            <person name="Merzendorfer H."/>
            <person name="Michalopoulos I."/>
            <person name="Morton D.B."/>
            <person name="Muthukrishnan S."/>
            <person name="Oakeshott J.G."/>
            <person name="Palmer W."/>
            <person name="Park Y."/>
            <person name="Passarelli A.L."/>
            <person name="Rozas J."/>
            <person name="Schwartz L.M."/>
            <person name="Smith W."/>
            <person name="Southgate A."/>
            <person name="Vilcinskas A."/>
            <person name="Vogt R."/>
            <person name="Wang P."/>
            <person name="Werren J."/>
            <person name="Yu X.Q."/>
            <person name="Zhou J.J."/>
            <person name="Brown S.J."/>
            <person name="Scherer S.E."/>
            <person name="Richards S."/>
            <person name="Blissard G.W."/>
        </authorList>
    </citation>
    <scope>NUCLEOTIDE SEQUENCE</scope>
</reference>
<evidence type="ECO:0000256" key="1">
    <source>
        <dbReference type="ARBA" id="ARBA00022723"/>
    </source>
</evidence>
<dbReference type="InterPro" id="IPR011011">
    <property type="entry name" value="Znf_FYVE_PHD"/>
</dbReference>
<feature type="coiled-coil region" evidence="5">
    <location>
        <begin position="110"/>
        <end position="182"/>
    </location>
</feature>
<dbReference type="GO" id="GO:0008270">
    <property type="term" value="F:zinc ion binding"/>
    <property type="evidence" value="ECO:0007669"/>
    <property type="project" value="UniProtKB-KW"/>
</dbReference>
<keyword evidence="2 4" id="KW-0863">Zinc-finger</keyword>
<sequence length="360" mass="40790">MNNNCGVCNKPIKDDKSSEDTVICCNTCLKKSHLGCLNLTRAETKSARIAGFNQFRCTSCKAKSKERSYDATPARSAKDNNKTAADKNKQSLSTNNPNEPAPTSIPEETLRSFTQSLLQLQDAFDNMKREMCAFTSALNSTSEDVEQFRKELSDMKKELKDLDRYKAEVVDLRAEVLELRNELESRQQYKYLKDIELTGITEHQSENLPQIVTNLTTKLGISMDPRDIDDIKRVGQKTSGTDSRPRPVVVTFTRRAPRDEMLRAARVRRGLTTDMIQVPGNSRRVYVNEHLTKSNRILFSKARAIGSQLKFRYVWTSNGTILMRRTDTSSVLRVTSETILDKLLNQQASNKSPQADSQYS</sequence>
<dbReference type="InterPro" id="IPR019787">
    <property type="entry name" value="Znf_PHD-finger"/>
</dbReference>
<dbReference type="Gene3D" id="3.30.70.1820">
    <property type="entry name" value="L1 transposable element, RRM domain"/>
    <property type="match status" value="1"/>
</dbReference>
<keyword evidence="1" id="KW-0479">Metal-binding</keyword>
<evidence type="ECO:0000256" key="3">
    <source>
        <dbReference type="ARBA" id="ARBA00022833"/>
    </source>
</evidence>
<evidence type="ECO:0000256" key="2">
    <source>
        <dbReference type="ARBA" id="ARBA00022771"/>
    </source>
</evidence>
<evidence type="ECO:0000313" key="9">
    <source>
        <dbReference type="Proteomes" id="UP000791440"/>
    </source>
</evidence>
<dbReference type="Gene3D" id="3.30.40.10">
    <property type="entry name" value="Zinc/RING finger domain, C3HC4 (zinc finger)"/>
    <property type="match status" value="1"/>
</dbReference>
<keyword evidence="9" id="KW-1185">Reference proteome</keyword>
<dbReference type="AlphaFoldDB" id="A0A921Z599"/>
<dbReference type="PROSITE" id="PS50016">
    <property type="entry name" value="ZF_PHD_2"/>
    <property type="match status" value="1"/>
</dbReference>
<gene>
    <name evidence="8" type="ORF">O3G_MSEX007231</name>
</gene>
<keyword evidence="5" id="KW-0175">Coiled coil</keyword>
<evidence type="ECO:0000259" key="7">
    <source>
        <dbReference type="PROSITE" id="PS50016"/>
    </source>
</evidence>
<dbReference type="InterPro" id="IPR057251">
    <property type="entry name" value="FP_C"/>
</dbReference>
<feature type="compositionally biased region" description="Basic and acidic residues" evidence="6">
    <location>
        <begin position="76"/>
        <end position="89"/>
    </location>
</feature>
<evidence type="ECO:0000256" key="4">
    <source>
        <dbReference type="PROSITE-ProRule" id="PRU00146"/>
    </source>
</evidence>
<proteinExistence type="predicted"/>
<dbReference type="InterPro" id="IPR013083">
    <property type="entry name" value="Znf_RING/FYVE/PHD"/>
</dbReference>
<dbReference type="SMART" id="SM00249">
    <property type="entry name" value="PHD"/>
    <property type="match status" value="1"/>
</dbReference>
<dbReference type="InterPro" id="IPR001965">
    <property type="entry name" value="Znf_PHD"/>
</dbReference>
<feature type="domain" description="PHD-type" evidence="7">
    <location>
        <begin position="2"/>
        <end position="63"/>
    </location>
</feature>
<reference evidence="8" key="2">
    <citation type="submission" date="2020-12" db="EMBL/GenBank/DDBJ databases">
        <authorList>
            <person name="Kanost M."/>
        </authorList>
    </citation>
    <scope>NUCLEOTIDE SEQUENCE</scope>
</reference>
<dbReference type="SUPFAM" id="SSF57903">
    <property type="entry name" value="FYVE/PHD zinc finger"/>
    <property type="match status" value="1"/>
</dbReference>